<dbReference type="EMBL" id="QDEB01006104">
    <property type="protein sequence ID" value="RZC42676.1"/>
    <property type="molecule type" value="Genomic_DNA"/>
</dbReference>
<dbReference type="Proteomes" id="UP000292052">
    <property type="component" value="Unassembled WGS sequence"/>
</dbReference>
<comment type="caution">
    <text evidence="2">The sequence shown here is derived from an EMBL/GenBank/DDBJ whole genome shotgun (WGS) entry which is preliminary data.</text>
</comment>
<dbReference type="OrthoDB" id="312015at2759"/>
<reference evidence="2 3" key="1">
    <citation type="submission" date="2017-03" db="EMBL/GenBank/DDBJ databases">
        <title>Genome of the blue death feigning beetle - Asbolus verrucosus.</title>
        <authorList>
            <person name="Rider S.D."/>
        </authorList>
    </citation>
    <scope>NUCLEOTIDE SEQUENCE [LARGE SCALE GENOMIC DNA]</scope>
    <source>
        <strain evidence="2">Butters</strain>
        <tissue evidence="2">Head and leg muscle</tissue>
    </source>
</reference>
<evidence type="ECO:0000313" key="3">
    <source>
        <dbReference type="Proteomes" id="UP000292052"/>
    </source>
</evidence>
<keyword evidence="3" id="KW-1185">Reference proteome</keyword>
<evidence type="ECO:0000256" key="1">
    <source>
        <dbReference type="SAM" id="Coils"/>
    </source>
</evidence>
<keyword evidence="1" id="KW-0175">Coiled coil</keyword>
<name>A0A482WBU6_ASBVE</name>
<dbReference type="AlphaFoldDB" id="A0A482WBU6"/>
<feature type="non-terminal residue" evidence="2">
    <location>
        <position position="151"/>
    </location>
</feature>
<protein>
    <submittedName>
        <fullName evidence="2">Uncharacterized protein</fullName>
    </submittedName>
</protein>
<gene>
    <name evidence="2" type="ORF">BDFB_014622</name>
</gene>
<sequence>MESMEDVDEFLQKIENKYSLNRNVTPKNDFEKQLFILSEEFDTLGLPTIDLKQSESKLLQQIACNTLLLIQMHRKTLSHITKMDISSQYKDTKNHDMEKTILNLKTILTHSENQNRKLERNITKLNSECSELKKVISMHNQETDKIKHFFK</sequence>
<accession>A0A482WBU6</accession>
<proteinExistence type="predicted"/>
<feature type="coiled-coil region" evidence="1">
    <location>
        <begin position="101"/>
        <end position="142"/>
    </location>
</feature>
<evidence type="ECO:0000313" key="2">
    <source>
        <dbReference type="EMBL" id="RZC42676.1"/>
    </source>
</evidence>
<organism evidence="2 3">
    <name type="scientific">Asbolus verrucosus</name>
    <name type="common">Desert ironclad beetle</name>
    <dbReference type="NCBI Taxonomy" id="1661398"/>
    <lineage>
        <taxon>Eukaryota</taxon>
        <taxon>Metazoa</taxon>
        <taxon>Ecdysozoa</taxon>
        <taxon>Arthropoda</taxon>
        <taxon>Hexapoda</taxon>
        <taxon>Insecta</taxon>
        <taxon>Pterygota</taxon>
        <taxon>Neoptera</taxon>
        <taxon>Endopterygota</taxon>
        <taxon>Coleoptera</taxon>
        <taxon>Polyphaga</taxon>
        <taxon>Cucujiformia</taxon>
        <taxon>Tenebrionidae</taxon>
        <taxon>Pimeliinae</taxon>
        <taxon>Asbolus</taxon>
    </lineage>
</organism>